<evidence type="ECO:0000313" key="2">
    <source>
        <dbReference type="EMBL" id="KAK4075402.1"/>
    </source>
</evidence>
<name>A0AAE1JB64_9HYPO</name>
<gene>
    <name evidence="2" type="ORF">Triagg1_4523</name>
</gene>
<feature type="compositionally biased region" description="Polar residues" evidence="1">
    <location>
        <begin position="135"/>
        <end position="145"/>
    </location>
</feature>
<proteinExistence type="predicted"/>
<dbReference type="Proteomes" id="UP001273209">
    <property type="component" value="Unassembled WGS sequence"/>
</dbReference>
<protein>
    <submittedName>
        <fullName evidence="2">Uncharacterized protein</fullName>
    </submittedName>
</protein>
<feature type="compositionally biased region" description="Acidic residues" evidence="1">
    <location>
        <begin position="121"/>
        <end position="130"/>
    </location>
</feature>
<feature type="compositionally biased region" description="Basic residues" evidence="1">
    <location>
        <begin position="371"/>
        <end position="384"/>
    </location>
</feature>
<feature type="region of interest" description="Disordered" evidence="1">
    <location>
        <begin position="321"/>
        <end position="341"/>
    </location>
</feature>
<reference evidence="2" key="1">
    <citation type="submission" date="2023-11" db="EMBL/GenBank/DDBJ databases">
        <title>The genome sequences of three competitors of mushroom-forming fungi.</title>
        <authorList>
            <person name="Beijen E."/>
            <person name="Ohm R.A."/>
        </authorList>
    </citation>
    <scope>NUCLEOTIDE SEQUENCE</scope>
    <source>
        <strain evidence="2">CBS 100526</strain>
    </source>
</reference>
<dbReference type="RefSeq" id="XP_062756540.1">
    <property type="nucleotide sequence ID" value="XM_062898936.1"/>
</dbReference>
<organism evidence="2 3">
    <name type="scientific">Trichoderma aggressivum f. europaeum</name>
    <dbReference type="NCBI Taxonomy" id="173218"/>
    <lineage>
        <taxon>Eukaryota</taxon>
        <taxon>Fungi</taxon>
        <taxon>Dikarya</taxon>
        <taxon>Ascomycota</taxon>
        <taxon>Pezizomycotina</taxon>
        <taxon>Sordariomycetes</taxon>
        <taxon>Hypocreomycetidae</taxon>
        <taxon>Hypocreales</taxon>
        <taxon>Hypocreaceae</taxon>
        <taxon>Trichoderma</taxon>
    </lineage>
</organism>
<keyword evidence="3" id="KW-1185">Reference proteome</keyword>
<feature type="region of interest" description="Disordered" evidence="1">
    <location>
        <begin position="368"/>
        <end position="406"/>
    </location>
</feature>
<accession>A0AAE1JB64</accession>
<sequence>MSGYHHVPSATDGRLGSSPGLGWAPVILVVINCCSHLSGPSPSLPCLPCLPCLPPPSLAGLAGGSGLEPIELVPPRIPASAIPGLVATSAVMNCIHGAPCLGKWVLRRAPLLYSPGQGLRDDDDDDDTTMEPERTSPNSASNTNEVMPPQTPAMSGALPIVAADPASDLASMPRPRVRERQQSQNSLLMELLSRRMSRQTLLQQNQSRTHQPPLVPQSQPLLVDSMDLDHDETLGTDSSLPALPCTQKMRPSRRYSALPYIAPVAPETKIDPDVAARVLARMQANTQTESIPSPPSTGSSSVQAIEIDPTELAEDDIEADEGYDEGPEEFPWLGEKPSSGLTGALRNQGVLSFATSAEAAMRCPKLVRNVPRMRKRTHKKKEHRLRTSRDTTRELSQSRAPAADAS</sequence>
<comment type="caution">
    <text evidence="2">The sequence shown here is derived from an EMBL/GenBank/DDBJ whole genome shotgun (WGS) entry which is preliminary data.</text>
</comment>
<feature type="region of interest" description="Disordered" evidence="1">
    <location>
        <begin position="115"/>
        <end position="154"/>
    </location>
</feature>
<dbReference type="EMBL" id="JAWRVG010000014">
    <property type="protein sequence ID" value="KAK4075402.1"/>
    <property type="molecule type" value="Genomic_DNA"/>
</dbReference>
<dbReference type="AlphaFoldDB" id="A0AAE1JB64"/>
<evidence type="ECO:0000313" key="3">
    <source>
        <dbReference type="Proteomes" id="UP001273209"/>
    </source>
</evidence>
<dbReference type="GeneID" id="87918841"/>
<evidence type="ECO:0000256" key="1">
    <source>
        <dbReference type="SAM" id="MobiDB-lite"/>
    </source>
</evidence>